<evidence type="ECO:0000256" key="4">
    <source>
        <dbReference type="ARBA" id="ARBA00022737"/>
    </source>
</evidence>
<dbReference type="Proteomes" id="UP000315677">
    <property type="component" value="Unassembled WGS sequence"/>
</dbReference>
<evidence type="ECO:0000256" key="2">
    <source>
        <dbReference type="ARBA" id="ARBA00022475"/>
    </source>
</evidence>
<protein>
    <submittedName>
        <fullName evidence="10">Monosaccharide ABC transporter ATP-binding protein (CUT2 family)</fullName>
    </submittedName>
</protein>
<dbReference type="PROSITE" id="PS00211">
    <property type="entry name" value="ABC_TRANSPORTER_1"/>
    <property type="match status" value="1"/>
</dbReference>
<gene>
    <name evidence="10" type="ORF">FB558_8015</name>
</gene>
<dbReference type="InterPro" id="IPR050107">
    <property type="entry name" value="ABC_carbohydrate_import_ATPase"/>
</dbReference>
<evidence type="ECO:0000259" key="9">
    <source>
        <dbReference type="PROSITE" id="PS50893"/>
    </source>
</evidence>
<accession>A0A543CYH3</accession>
<evidence type="ECO:0000313" key="11">
    <source>
        <dbReference type="Proteomes" id="UP000315677"/>
    </source>
</evidence>
<keyword evidence="2" id="KW-1003">Cell membrane</keyword>
<keyword evidence="3" id="KW-0762">Sugar transport</keyword>
<dbReference type="PROSITE" id="PS50893">
    <property type="entry name" value="ABC_TRANSPORTER_2"/>
    <property type="match status" value="2"/>
</dbReference>
<proteinExistence type="predicted"/>
<evidence type="ECO:0000256" key="6">
    <source>
        <dbReference type="ARBA" id="ARBA00022840"/>
    </source>
</evidence>
<evidence type="ECO:0000256" key="7">
    <source>
        <dbReference type="ARBA" id="ARBA00022967"/>
    </source>
</evidence>
<dbReference type="CDD" id="cd03215">
    <property type="entry name" value="ABC_Carb_Monos_II"/>
    <property type="match status" value="1"/>
</dbReference>
<keyword evidence="7" id="KW-1278">Translocase</keyword>
<dbReference type="InterPro" id="IPR003593">
    <property type="entry name" value="AAA+_ATPase"/>
</dbReference>
<evidence type="ECO:0000256" key="5">
    <source>
        <dbReference type="ARBA" id="ARBA00022741"/>
    </source>
</evidence>
<reference evidence="10 11" key="1">
    <citation type="submission" date="2019-06" db="EMBL/GenBank/DDBJ databases">
        <title>Sequencing the genomes of 1000 actinobacteria strains.</title>
        <authorList>
            <person name="Klenk H.-P."/>
        </authorList>
    </citation>
    <scope>NUCLEOTIDE SEQUENCE [LARGE SCALE GENOMIC DNA]</scope>
    <source>
        <strain evidence="10 11">DSM 45301</strain>
    </source>
</reference>
<keyword evidence="1" id="KW-0813">Transport</keyword>
<feature type="domain" description="ABC transporter" evidence="9">
    <location>
        <begin position="250"/>
        <end position="490"/>
    </location>
</feature>
<keyword evidence="8" id="KW-0472">Membrane</keyword>
<dbReference type="Gene3D" id="3.40.50.300">
    <property type="entry name" value="P-loop containing nucleotide triphosphate hydrolases"/>
    <property type="match status" value="2"/>
</dbReference>
<dbReference type="AlphaFoldDB" id="A0A543CYH3"/>
<name>A0A543CYH3_9PSEU</name>
<dbReference type="EMBL" id="VFPA01000007">
    <property type="protein sequence ID" value="TQM02153.1"/>
    <property type="molecule type" value="Genomic_DNA"/>
</dbReference>
<evidence type="ECO:0000256" key="8">
    <source>
        <dbReference type="ARBA" id="ARBA00023136"/>
    </source>
</evidence>
<feature type="domain" description="ABC transporter" evidence="9">
    <location>
        <begin position="2"/>
        <end position="238"/>
    </location>
</feature>
<dbReference type="GO" id="GO:0016887">
    <property type="term" value="F:ATP hydrolysis activity"/>
    <property type="evidence" value="ECO:0007669"/>
    <property type="project" value="InterPro"/>
</dbReference>
<sequence>MLAARGISRRFGGVQALDGVSLDIRAGDVRCLAGENGCGKSTLIKILSGVEVPDAGEIEIGGTTRSRMNPADALRAGIQVIYQDFSLFPNLTVAENIALAPLIANRRKLVDPRRLRARAAAVVAELGVRLDLDATVEELTVADRQLTAICRALAEEARVLFMDEPTTALTQREVRALFRVVETLRERGVATVFVSHKLDEVLEISRHVTVMRNGAVVASGRVEEFDRNSLGRAMTGRDVRDQRDAPPFDETARPVLRVEGLGLDGAFEDVSFDVAPGEILGITGLLGSGRSEIAEALFGVTPAQRGRVEVGGAQVAIRGIDDAVAAGIGYVPSDRLTEGLFLEQSIADNVVAGSLDLHRSRSGLLDRARLARTIDTFFAALRIKAPSVAAPIRSLSGGNQQRVVLAKWLARAPRVLVLNSPTVGVDVGSKEEILDILRREAGTGTGVIVVSDDIPELVSVCHRVLVVRRGRIHEVIDGERVTEDSILEGLSS</sequence>
<dbReference type="GO" id="GO:0005524">
    <property type="term" value="F:ATP binding"/>
    <property type="evidence" value="ECO:0007669"/>
    <property type="project" value="UniProtKB-KW"/>
</dbReference>
<comment type="caution">
    <text evidence="10">The sequence shown here is derived from an EMBL/GenBank/DDBJ whole genome shotgun (WGS) entry which is preliminary data.</text>
</comment>
<dbReference type="InterPro" id="IPR003439">
    <property type="entry name" value="ABC_transporter-like_ATP-bd"/>
</dbReference>
<dbReference type="InterPro" id="IPR017871">
    <property type="entry name" value="ABC_transporter-like_CS"/>
</dbReference>
<dbReference type="PANTHER" id="PTHR43790">
    <property type="entry name" value="CARBOHYDRATE TRANSPORT ATP-BINDING PROTEIN MG119-RELATED"/>
    <property type="match status" value="1"/>
</dbReference>
<keyword evidence="11" id="KW-1185">Reference proteome</keyword>
<dbReference type="PANTHER" id="PTHR43790:SF1">
    <property type="entry name" value="XYLOSE IMPORT ATP-BINDING PROTEIN XYLG"/>
    <property type="match status" value="1"/>
</dbReference>
<keyword evidence="6 10" id="KW-0067">ATP-binding</keyword>
<organism evidence="10 11">
    <name type="scientific">Pseudonocardia kunmingensis</name>
    <dbReference type="NCBI Taxonomy" id="630975"/>
    <lineage>
        <taxon>Bacteria</taxon>
        <taxon>Bacillati</taxon>
        <taxon>Actinomycetota</taxon>
        <taxon>Actinomycetes</taxon>
        <taxon>Pseudonocardiales</taxon>
        <taxon>Pseudonocardiaceae</taxon>
        <taxon>Pseudonocardia</taxon>
    </lineage>
</organism>
<evidence type="ECO:0000256" key="3">
    <source>
        <dbReference type="ARBA" id="ARBA00022597"/>
    </source>
</evidence>
<dbReference type="InterPro" id="IPR027417">
    <property type="entry name" value="P-loop_NTPase"/>
</dbReference>
<evidence type="ECO:0000256" key="1">
    <source>
        <dbReference type="ARBA" id="ARBA00022448"/>
    </source>
</evidence>
<dbReference type="CDD" id="cd03216">
    <property type="entry name" value="ABC_Carb_Monos_I"/>
    <property type="match status" value="1"/>
</dbReference>
<keyword evidence="4" id="KW-0677">Repeat</keyword>
<keyword evidence="5" id="KW-0547">Nucleotide-binding</keyword>
<dbReference type="SMART" id="SM00382">
    <property type="entry name" value="AAA"/>
    <property type="match status" value="2"/>
</dbReference>
<evidence type="ECO:0000313" key="10">
    <source>
        <dbReference type="EMBL" id="TQM02153.1"/>
    </source>
</evidence>
<dbReference type="SUPFAM" id="SSF52540">
    <property type="entry name" value="P-loop containing nucleoside triphosphate hydrolases"/>
    <property type="match status" value="2"/>
</dbReference>
<dbReference type="Pfam" id="PF00005">
    <property type="entry name" value="ABC_tran"/>
    <property type="match status" value="2"/>
</dbReference>